<dbReference type="VEuPathDB" id="FungiDB:H257_08853"/>
<dbReference type="GeneID" id="20810849"/>
<dbReference type="EMBL" id="KI913133">
    <property type="protein sequence ID" value="ETV77436.1"/>
    <property type="molecule type" value="Genomic_DNA"/>
</dbReference>
<sequence>MLRPHPRLGHGVHLPQTRCPLPSSPAHGPFLGVSQIDIRTTFGWLDVGIREFDQSSILAGGTDPVHITHSQHSEEPPHTRTISRLLFVDDALDISTSYTGIQDRATISNHFTG</sequence>
<gene>
    <name evidence="1" type="ORF">H257_08853</name>
</gene>
<protein>
    <submittedName>
        <fullName evidence="1">Uncharacterized protein</fullName>
    </submittedName>
</protein>
<organism evidence="1">
    <name type="scientific">Aphanomyces astaci</name>
    <name type="common">Crayfish plague agent</name>
    <dbReference type="NCBI Taxonomy" id="112090"/>
    <lineage>
        <taxon>Eukaryota</taxon>
        <taxon>Sar</taxon>
        <taxon>Stramenopiles</taxon>
        <taxon>Oomycota</taxon>
        <taxon>Saprolegniomycetes</taxon>
        <taxon>Saprolegniales</taxon>
        <taxon>Verrucalvaceae</taxon>
        <taxon>Aphanomyces</taxon>
    </lineage>
</organism>
<dbReference type="RefSeq" id="XP_009833223.1">
    <property type="nucleotide sequence ID" value="XM_009834921.1"/>
</dbReference>
<name>W4GDT5_APHAT</name>
<dbReference type="AlphaFoldDB" id="W4GDT5"/>
<proteinExistence type="predicted"/>
<accession>W4GDT5</accession>
<reference evidence="1" key="1">
    <citation type="submission" date="2013-12" db="EMBL/GenBank/DDBJ databases">
        <title>The Genome Sequence of Aphanomyces astaci APO3.</title>
        <authorList>
            <consortium name="The Broad Institute Genomics Platform"/>
            <person name="Russ C."/>
            <person name="Tyler B."/>
            <person name="van West P."/>
            <person name="Dieguez-Uribeondo J."/>
            <person name="Young S.K."/>
            <person name="Zeng Q."/>
            <person name="Gargeya S."/>
            <person name="Fitzgerald M."/>
            <person name="Abouelleil A."/>
            <person name="Alvarado L."/>
            <person name="Chapman S.B."/>
            <person name="Gainer-Dewar J."/>
            <person name="Goldberg J."/>
            <person name="Griggs A."/>
            <person name="Gujja S."/>
            <person name="Hansen M."/>
            <person name="Howarth C."/>
            <person name="Imamovic A."/>
            <person name="Ireland A."/>
            <person name="Larimer J."/>
            <person name="McCowan C."/>
            <person name="Murphy C."/>
            <person name="Pearson M."/>
            <person name="Poon T.W."/>
            <person name="Priest M."/>
            <person name="Roberts A."/>
            <person name="Saif S."/>
            <person name="Shea T."/>
            <person name="Sykes S."/>
            <person name="Wortman J."/>
            <person name="Nusbaum C."/>
            <person name="Birren B."/>
        </authorList>
    </citation>
    <scope>NUCLEOTIDE SEQUENCE [LARGE SCALE GENOMIC DNA]</scope>
    <source>
        <strain evidence="1">APO3</strain>
    </source>
</reference>
<evidence type="ECO:0000313" key="1">
    <source>
        <dbReference type="EMBL" id="ETV77436.1"/>
    </source>
</evidence>